<evidence type="ECO:0000259" key="3">
    <source>
        <dbReference type="PROSITE" id="PS51186"/>
    </source>
</evidence>
<keyword evidence="5" id="KW-1185">Reference proteome</keyword>
<keyword evidence="1 4" id="KW-0808">Transferase</keyword>
<comment type="caution">
    <text evidence="4">The sequence shown here is derived from an EMBL/GenBank/DDBJ whole genome shotgun (WGS) entry which is preliminary data.</text>
</comment>
<feature type="domain" description="N-acetyltransferase" evidence="3">
    <location>
        <begin position="1"/>
        <end position="146"/>
    </location>
</feature>
<reference evidence="4 5" key="1">
    <citation type="submission" date="2024-09" db="EMBL/GenBank/DDBJ databases">
        <authorList>
            <person name="Sun Q."/>
            <person name="Mori K."/>
        </authorList>
    </citation>
    <scope>NUCLEOTIDE SEQUENCE [LARGE SCALE GENOMIC DNA]</scope>
    <source>
        <strain evidence="4 5">CCM 3426</strain>
    </source>
</reference>
<proteinExistence type="predicted"/>
<accession>A0ABV5IM28</accession>
<evidence type="ECO:0000256" key="1">
    <source>
        <dbReference type="ARBA" id="ARBA00022679"/>
    </source>
</evidence>
<dbReference type="Gene3D" id="3.40.630.30">
    <property type="match status" value="1"/>
</dbReference>
<organism evidence="4 5">
    <name type="scientific">Nonomuraea spiralis</name>
    <dbReference type="NCBI Taxonomy" id="46182"/>
    <lineage>
        <taxon>Bacteria</taxon>
        <taxon>Bacillati</taxon>
        <taxon>Actinomycetota</taxon>
        <taxon>Actinomycetes</taxon>
        <taxon>Streptosporangiales</taxon>
        <taxon>Streptosporangiaceae</taxon>
        <taxon>Nonomuraea</taxon>
    </lineage>
</organism>
<dbReference type="PROSITE" id="PS51186">
    <property type="entry name" value="GNAT"/>
    <property type="match status" value="1"/>
</dbReference>
<gene>
    <name evidence="4" type="ORF">ACFFV7_30510</name>
</gene>
<protein>
    <submittedName>
        <fullName evidence="4">GNAT family N-acetyltransferase</fullName>
        <ecNumber evidence="4">2.3.1.-</ecNumber>
    </submittedName>
</protein>
<sequence>MIRAAVPDDLPALHDLAVAFYAEDGFTTPARTLKDNLATLIASPTARVAVSESDGALVAFGITTTTFGLEKGLCAELEDLYVTPRARRRGEAERLIEDSRRWAAGQGCTALEIVIAPNGADVGHLFAYYGGRGFRDEGRRILSHPL</sequence>
<dbReference type="PANTHER" id="PTHR43877:SF1">
    <property type="entry name" value="ACETYLTRANSFERASE"/>
    <property type="match status" value="1"/>
</dbReference>
<dbReference type="Proteomes" id="UP001589647">
    <property type="component" value="Unassembled WGS sequence"/>
</dbReference>
<dbReference type="InterPro" id="IPR000182">
    <property type="entry name" value="GNAT_dom"/>
</dbReference>
<dbReference type="EC" id="2.3.1.-" evidence="4"/>
<dbReference type="InterPro" id="IPR016181">
    <property type="entry name" value="Acyl_CoA_acyltransferase"/>
</dbReference>
<dbReference type="RefSeq" id="WP_229824329.1">
    <property type="nucleotide sequence ID" value="NZ_BMRC01000010.1"/>
</dbReference>
<dbReference type="PANTHER" id="PTHR43877">
    <property type="entry name" value="AMINOALKYLPHOSPHONATE N-ACETYLTRANSFERASE-RELATED-RELATED"/>
    <property type="match status" value="1"/>
</dbReference>
<dbReference type="SUPFAM" id="SSF55729">
    <property type="entry name" value="Acyl-CoA N-acyltransferases (Nat)"/>
    <property type="match status" value="1"/>
</dbReference>
<evidence type="ECO:0000313" key="4">
    <source>
        <dbReference type="EMBL" id="MFB9205561.1"/>
    </source>
</evidence>
<dbReference type="InterPro" id="IPR050832">
    <property type="entry name" value="Bact_Acetyltransf"/>
</dbReference>
<name>A0ABV5IM28_9ACTN</name>
<evidence type="ECO:0000256" key="2">
    <source>
        <dbReference type="ARBA" id="ARBA00023315"/>
    </source>
</evidence>
<dbReference type="GO" id="GO:0016746">
    <property type="term" value="F:acyltransferase activity"/>
    <property type="evidence" value="ECO:0007669"/>
    <property type="project" value="UniProtKB-KW"/>
</dbReference>
<dbReference type="Pfam" id="PF00583">
    <property type="entry name" value="Acetyltransf_1"/>
    <property type="match status" value="1"/>
</dbReference>
<keyword evidence="2 4" id="KW-0012">Acyltransferase</keyword>
<dbReference type="EMBL" id="JBHMEI010000030">
    <property type="protein sequence ID" value="MFB9205561.1"/>
    <property type="molecule type" value="Genomic_DNA"/>
</dbReference>
<evidence type="ECO:0000313" key="5">
    <source>
        <dbReference type="Proteomes" id="UP001589647"/>
    </source>
</evidence>